<feature type="compositionally biased region" description="Polar residues" evidence="1">
    <location>
        <begin position="391"/>
        <end position="410"/>
    </location>
</feature>
<sequence>MATTTTSSVIERADIHKSCKSLESVTSLLVNYIETLNSLISINKKLAKALRDTASVKGTNGIPANALSTSAYIFEAIFEVDAKFTKIADKEVDALTGDIKKWFKKLAKEEKAHDERLANASAKLKQAGQTYEKKAKRKDADLSEEHTRYLAVLNTVGPEMTQDKQNHALYMTQRHTTLVSNVAATISRLAETEWGRACEYVRKFAPFIGGIGECRALCEGGWNGDLPPDLPDEPSDLISNTVSMDNETIRARTGRSNTPLQPTMAPTATTISTTSATAPATAVTANPSPRSNTRSRSNTFQAADDVPEHEISTSQSSEVSLLSVPEPDNSKQPFEPSSPVDTAHAADSYNSGVLRRSPSPLRPSSSHNRVSKAIMEEEEQLGQPAEKLESHNTQSQAFDSTSTAFPNPSSDLAALKVDDPPMLVSTTKPTLEPTKEATLASKPSRPLPLPSPRGIRQIDLDRMQSTDSLTSRVAAMRERYDTRTMHDTPPSPSPRDLPVPRTTQRVADIANRYTSPPPRSDGSLPGQAGLSLNDHFPTFQERFGRGQKLKVMDKPPPDSYKEEMEPEPYDAYEDEVFRYSGVTLQDRDRIVGGGKGGYPRAESTYYDELGVRTRGGKALSGTIDVLELRAREAQLVEQERRLDLERARLLTARDSVVADAAVPYNRRYSESPQPLKALHPFETHGQGMPSPEEHPLNCNCQRCSQFYAPGLQSYQRSIPSTQDPPSPLRPGMDNNKQWRRLSTSFVPPERNLGMSGRNISSPSIVHMSLPPEDLSRNGRRRSFDIMNDRDVFSGNRRVFTQR</sequence>
<evidence type="ECO:0000256" key="1">
    <source>
        <dbReference type="SAM" id="MobiDB-lite"/>
    </source>
</evidence>
<reference evidence="2" key="1">
    <citation type="submission" date="2021-10" db="EMBL/GenBank/DDBJ databases">
        <title>De novo Genome Assembly of Clathrus columnatus (Basidiomycota, Fungi) Using Illumina and Nanopore Sequence Data.</title>
        <authorList>
            <person name="Ogiso-Tanaka E."/>
            <person name="Itagaki H."/>
            <person name="Hosoya T."/>
            <person name="Hosaka K."/>
        </authorList>
    </citation>
    <scope>NUCLEOTIDE SEQUENCE</scope>
    <source>
        <strain evidence="2">MO-923</strain>
    </source>
</reference>
<feature type="compositionally biased region" description="Low complexity" evidence="1">
    <location>
        <begin position="354"/>
        <end position="366"/>
    </location>
</feature>
<feature type="region of interest" description="Disordered" evidence="1">
    <location>
        <begin position="271"/>
        <end position="529"/>
    </location>
</feature>
<feature type="compositionally biased region" description="Low complexity" evidence="1">
    <location>
        <begin position="312"/>
        <end position="327"/>
    </location>
</feature>
<protein>
    <submittedName>
        <fullName evidence="2">Uncharacterized protein</fullName>
    </submittedName>
</protein>
<organism evidence="2 3">
    <name type="scientific">Clathrus columnatus</name>
    <dbReference type="NCBI Taxonomy" id="1419009"/>
    <lineage>
        <taxon>Eukaryota</taxon>
        <taxon>Fungi</taxon>
        <taxon>Dikarya</taxon>
        <taxon>Basidiomycota</taxon>
        <taxon>Agaricomycotina</taxon>
        <taxon>Agaricomycetes</taxon>
        <taxon>Phallomycetidae</taxon>
        <taxon>Phallales</taxon>
        <taxon>Clathraceae</taxon>
        <taxon>Clathrus</taxon>
    </lineage>
</organism>
<dbReference type="EMBL" id="BPWL01000003">
    <property type="protein sequence ID" value="GJJ08311.1"/>
    <property type="molecule type" value="Genomic_DNA"/>
</dbReference>
<evidence type="ECO:0000313" key="2">
    <source>
        <dbReference type="EMBL" id="GJJ08311.1"/>
    </source>
</evidence>
<feature type="region of interest" description="Disordered" evidence="1">
    <location>
        <begin position="669"/>
        <end position="693"/>
    </location>
</feature>
<dbReference type="Proteomes" id="UP001050691">
    <property type="component" value="Unassembled WGS sequence"/>
</dbReference>
<comment type="caution">
    <text evidence="2">The sequence shown here is derived from an EMBL/GenBank/DDBJ whole genome shotgun (WGS) entry which is preliminary data.</text>
</comment>
<accession>A0AAV5A0Z1</accession>
<gene>
    <name evidence="2" type="ORF">Clacol_002522</name>
</gene>
<evidence type="ECO:0000313" key="3">
    <source>
        <dbReference type="Proteomes" id="UP001050691"/>
    </source>
</evidence>
<proteinExistence type="predicted"/>
<dbReference type="AlphaFoldDB" id="A0AAV5A0Z1"/>
<keyword evidence="3" id="KW-1185">Reference proteome</keyword>
<feature type="compositionally biased region" description="Low complexity" evidence="1">
    <location>
        <begin position="271"/>
        <end position="299"/>
    </location>
</feature>
<feature type="region of interest" description="Disordered" evidence="1">
    <location>
        <begin position="715"/>
        <end position="775"/>
    </location>
</feature>
<feature type="compositionally biased region" description="Basic and acidic residues" evidence="1">
    <location>
        <begin position="475"/>
        <end position="486"/>
    </location>
</feature>
<name>A0AAV5A0Z1_9AGAM</name>